<gene>
    <name evidence="8" type="primary">stp_4</name>
    <name evidence="8" type="ORF">NRB20_06050</name>
</gene>
<keyword evidence="2" id="KW-0813">Transport</keyword>
<dbReference type="Pfam" id="PF07690">
    <property type="entry name" value="MFS_1"/>
    <property type="match status" value="1"/>
</dbReference>
<dbReference type="RefSeq" id="WP_153407569.1">
    <property type="nucleotide sequence ID" value="NZ_WEGK01000001.1"/>
</dbReference>
<dbReference type="PANTHER" id="PTHR42718:SF9">
    <property type="entry name" value="MAJOR FACILITATOR SUPERFAMILY MULTIDRUG TRANSPORTER MFSC"/>
    <property type="match status" value="1"/>
</dbReference>
<dbReference type="AlphaFoldDB" id="A0A7K0CVW2"/>
<keyword evidence="3 6" id="KW-0812">Transmembrane</keyword>
<feature type="transmembrane region" description="Helical" evidence="6">
    <location>
        <begin position="276"/>
        <end position="297"/>
    </location>
</feature>
<dbReference type="InterPro" id="IPR011701">
    <property type="entry name" value="MFS"/>
</dbReference>
<keyword evidence="4 6" id="KW-1133">Transmembrane helix</keyword>
<protein>
    <submittedName>
        <fullName evidence="8">Multidrug resistance protein Stp</fullName>
    </submittedName>
</protein>
<feature type="transmembrane region" description="Helical" evidence="6">
    <location>
        <begin position="337"/>
        <end position="356"/>
    </location>
</feature>
<dbReference type="InterPro" id="IPR036259">
    <property type="entry name" value="MFS_trans_sf"/>
</dbReference>
<accession>A0A7K0CVW2</accession>
<keyword evidence="9" id="KW-1185">Reference proteome</keyword>
<evidence type="ECO:0000256" key="2">
    <source>
        <dbReference type="ARBA" id="ARBA00022448"/>
    </source>
</evidence>
<evidence type="ECO:0000259" key="7">
    <source>
        <dbReference type="PROSITE" id="PS50850"/>
    </source>
</evidence>
<evidence type="ECO:0000313" key="8">
    <source>
        <dbReference type="EMBL" id="MQY17541.1"/>
    </source>
</evidence>
<reference evidence="8 9" key="1">
    <citation type="submission" date="2019-10" db="EMBL/GenBank/DDBJ databases">
        <title>Nocardia macrotermitis sp. nov. and Nocardia aurantia sp. nov., isolated from the gut of fungus growing-termite Macrotermes natalensis.</title>
        <authorList>
            <person name="Benndorf R."/>
            <person name="Schwitalla J."/>
            <person name="Martin K."/>
            <person name="De Beer W."/>
            <person name="Kaster A.-K."/>
            <person name="Vollmers J."/>
            <person name="Poulsen M."/>
            <person name="Beemelmanns C."/>
        </authorList>
    </citation>
    <scope>NUCLEOTIDE SEQUENCE [LARGE SCALE GENOMIC DNA]</scope>
    <source>
        <strain evidence="8 9">RB20</strain>
    </source>
</reference>
<feature type="domain" description="Major facilitator superfamily (MFS) profile" evidence="7">
    <location>
        <begin position="19"/>
        <end position="459"/>
    </location>
</feature>
<feature type="transmembrane region" description="Helical" evidence="6">
    <location>
        <begin position="54"/>
        <end position="73"/>
    </location>
</feature>
<sequence>MSISNPVVGESVRVRPGRVLGVMCAGMFLVLLDVTIVNVALPSIGHGLRSDVSMLQWVVDGYVVAIAGLLLAGGTVGDRIGHRRVLLTGFAVFGIASLVCALAPDIGVLIGARIVQGVGGALLLPGTMAVIVEVFPDRGAQARALGTWAAISSLALPAGPLLGGLLTGWFGWRPVFWINVPLTVLVILATLRTVPHRPGVARERIDLVGLTGFVLGLGGLVFTVISIGHHAGWPTITAAAVVTIAALTTALLSSARSTNPVLPLDLLRHKDFLSPNLVALTMNLIFNGLLFVTSLYLQDVLGYSPLSSGLAVLPLAVPLVVLAPVSGRITARRGPRTAVALGCVLAILGTLLLTRLQADGGIGWLLTGFGVLGCGAGLITASVVAAVVRATPADRSGLATGTSNTARQIGTATGVAVFGAVAGSPASGHFVHSIHLLAVASAIACATALVVTGYGVAGRPADH</sequence>
<dbReference type="Proteomes" id="UP000438448">
    <property type="component" value="Unassembled WGS sequence"/>
</dbReference>
<feature type="transmembrane region" description="Helical" evidence="6">
    <location>
        <begin position="207"/>
        <end position="227"/>
    </location>
</feature>
<dbReference type="InterPro" id="IPR020846">
    <property type="entry name" value="MFS_dom"/>
</dbReference>
<feature type="transmembrane region" description="Helical" evidence="6">
    <location>
        <begin position="20"/>
        <end position="42"/>
    </location>
</feature>
<dbReference type="SUPFAM" id="SSF103473">
    <property type="entry name" value="MFS general substrate transporter"/>
    <property type="match status" value="1"/>
</dbReference>
<comment type="subcellular location">
    <subcellularLocation>
        <location evidence="1">Cell membrane</location>
        <topology evidence="1">Multi-pass membrane protein</topology>
    </subcellularLocation>
</comment>
<feature type="transmembrane region" description="Helical" evidence="6">
    <location>
        <begin position="434"/>
        <end position="457"/>
    </location>
</feature>
<evidence type="ECO:0000256" key="6">
    <source>
        <dbReference type="SAM" id="Phobius"/>
    </source>
</evidence>
<dbReference type="PRINTS" id="PR01036">
    <property type="entry name" value="TCRTETB"/>
</dbReference>
<dbReference type="Gene3D" id="1.20.1720.10">
    <property type="entry name" value="Multidrug resistance protein D"/>
    <property type="match status" value="1"/>
</dbReference>
<feature type="transmembrane region" description="Helical" evidence="6">
    <location>
        <begin position="303"/>
        <end position="325"/>
    </location>
</feature>
<evidence type="ECO:0000256" key="5">
    <source>
        <dbReference type="ARBA" id="ARBA00023136"/>
    </source>
</evidence>
<feature type="transmembrane region" description="Helical" evidence="6">
    <location>
        <begin position="147"/>
        <end position="170"/>
    </location>
</feature>
<feature type="transmembrane region" description="Helical" evidence="6">
    <location>
        <begin position="233"/>
        <end position="255"/>
    </location>
</feature>
<organism evidence="8 9">
    <name type="scientific">Nocardia macrotermitis</name>
    <dbReference type="NCBI Taxonomy" id="2585198"/>
    <lineage>
        <taxon>Bacteria</taxon>
        <taxon>Bacillati</taxon>
        <taxon>Actinomycetota</taxon>
        <taxon>Actinomycetes</taxon>
        <taxon>Mycobacteriales</taxon>
        <taxon>Nocardiaceae</taxon>
        <taxon>Nocardia</taxon>
    </lineage>
</organism>
<dbReference type="Gene3D" id="1.20.1250.20">
    <property type="entry name" value="MFS general substrate transporter like domains"/>
    <property type="match status" value="1"/>
</dbReference>
<evidence type="ECO:0000256" key="4">
    <source>
        <dbReference type="ARBA" id="ARBA00022989"/>
    </source>
</evidence>
<dbReference type="OrthoDB" id="9781469at2"/>
<dbReference type="GO" id="GO:0022857">
    <property type="term" value="F:transmembrane transporter activity"/>
    <property type="evidence" value="ECO:0007669"/>
    <property type="project" value="InterPro"/>
</dbReference>
<name>A0A7K0CVW2_9NOCA</name>
<dbReference type="PROSITE" id="PS50850">
    <property type="entry name" value="MFS"/>
    <property type="match status" value="1"/>
</dbReference>
<proteinExistence type="predicted"/>
<keyword evidence="5 6" id="KW-0472">Membrane</keyword>
<dbReference type="CDD" id="cd17321">
    <property type="entry name" value="MFS_MMR_MDR_like"/>
    <property type="match status" value="1"/>
</dbReference>
<feature type="transmembrane region" description="Helical" evidence="6">
    <location>
        <begin position="176"/>
        <end position="195"/>
    </location>
</feature>
<feature type="transmembrane region" description="Helical" evidence="6">
    <location>
        <begin position="110"/>
        <end position="135"/>
    </location>
</feature>
<feature type="transmembrane region" description="Helical" evidence="6">
    <location>
        <begin position="409"/>
        <end position="428"/>
    </location>
</feature>
<comment type="caution">
    <text evidence="8">The sequence shown here is derived from an EMBL/GenBank/DDBJ whole genome shotgun (WGS) entry which is preliminary data.</text>
</comment>
<dbReference type="GO" id="GO:0005886">
    <property type="term" value="C:plasma membrane"/>
    <property type="evidence" value="ECO:0007669"/>
    <property type="project" value="UniProtKB-SubCell"/>
</dbReference>
<feature type="transmembrane region" description="Helical" evidence="6">
    <location>
        <begin position="85"/>
        <end position="104"/>
    </location>
</feature>
<dbReference type="EMBL" id="WEGK01000001">
    <property type="protein sequence ID" value="MQY17541.1"/>
    <property type="molecule type" value="Genomic_DNA"/>
</dbReference>
<evidence type="ECO:0000256" key="1">
    <source>
        <dbReference type="ARBA" id="ARBA00004651"/>
    </source>
</evidence>
<dbReference type="PANTHER" id="PTHR42718">
    <property type="entry name" value="MAJOR FACILITATOR SUPERFAMILY MULTIDRUG TRANSPORTER MFSC"/>
    <property type="match status" value="1"/>
</dbReference>
<evidence type="ECO:0000256" key="3">
    <source>
        <dbReference type="ARBA" id="ARBA00022692"/>
    </source>
</evidence>
<evidence type="ECO:0000313" key="9">
    <source>
        <dbReference type="Proteomes" id="UP000438448"/>
    </source>
</evidence>
<feature type="transmembrane region" description="Helical" evidence="6">
    <location>
        <begin position="362"/>
        <end position="388"/>
    </location>
</feature>